<dbReference type="CDD" id="cd09633">
    <property type="entry name" value="Deltex_C"/>
    <property type="match status" value="1"/>
</dbReference>
<accession>A0A8C5FNM2</accession>
<keyword evidence="6" id="KW-0677">Repeat</keyword>
<proteinExistence type="inferred from homology"/>
<comment type="subcellular location">
    <subcellularLocation>
        <location evidence="11">Cytoplasm</location>
    </subcellularLocation>
</comment>
<feature type="domain" description="WWE" evidence="13">
    <location>
        <begin position="79"/>
        <end position="155"/>
    </location>
</feature>
<evidence type="ECO:0000256" key="8">
    <source>
        <dbReference type="ARBA" id="ARBA00022833"/>
    </source>
</evidence>
<evidence type="ECO:0000259" key="13">
    <source>
        <dbReference type="PROSITE" id="PS50918"/>
    </source>
</evidence>
<dbReference type="Gene3D" id="3.30.40.10">
    <property type="entry name" value="Zinc/RING finger domain, C3HC4 (zinc finger)"/>
    <property type="match status" value="1"/>
</dbReference>
<evidence type="ECO:0000256" key="9">
    <source>
        <dbReference type="ARBA" id="ARBA00022976"/>
    </source>
</evidence>
<feature type="domain" description="RING-type" evidence="12">
    <location>
        <begin position="339"/>
        <end position="400"/>
    </location>
</feature>
<keyword evidence="9" id="KW-0914">Notch signaling pathway</keyword>
<keyword evidence="7 10" id="KW-0863">Zinc-finger</keyword>
<evidence type="ECO:0000313" key="15">
    <source>
        <dbReference type="Proteomes" id="UP000694546"/>
    </source>
</evidence>
<evidence type="ECO:0000256" key="2">
    <source>
        <dbReference type="ARBA" id="ARBA00004906"/>
    </source>
</evidence>
<evidence type="ECO:0000256" key="1">
    <source>
        <dbReference type="ARBA" id="ARBA00000900"/>
    </source>
</evidence>
<dbReference type="InterPro" id="IPR039396">
    <property type="entry name" value="Deltex_C"/>
</dbReference>
<dbReference type="PROSITE" id="PS50918">
    <property type="entry name" value="WWE"/>
    <property type="match status" value="2"/>
</dbReference>
<keyword evidence="11" id="KW-0963">Cytoplasm</keyword>
<evidence type="ECO:0000256" key="6">
    <source>
        <dbReference type="ARBA" id="ARBA00022737"/>
    </source>
</evidence>
<evidence type="ECO:0000256" key="7">
    <source>
        <dbReference type="ARBA" id="ARBA00022771"/>
    </source>
</evidence>
<dbReference type="InterPro" id="IPR001841">
    <property type="entry name" value="Znf_RING"/>
</dbReference>
<dbReference type="SMART" id="SM00678">
    <property type="entry name" value="WWE"/>
    <property type="match status" value="2"/>
</dbReference>
<evidence type="ECO:0000256" key="4">
    <source>
        <dbReference type="ARBA" id="ARBA00022679"/>
    </source>
</evidence>
<dbReference type="GO" id="GO:0007219">
    <property type="term" value="P:Notch signaling pathway"/>
    <property type="evidence" value="ECO:0007669"/>
    <property type="project" value="UniProtKB-KW"/>
</dbReference>
<dbReference type="EC" id="2.3.2.27" evidence="11"/>
<name>A0A8C5FNM2_GADMO</name>
<comment type="similarity">
    <text evidence="3 11">Belongs to the Deltex family.</text>
</comment>
<dbReference type="Gene3D" id="3.30.390.130">
    <property type="match status" value="1"/>
</dbReference>
<evidence type="ECO:0000256" key="10">
    <source>
        <dbReference type="PROSITE-ProRule" id="PRU00175"/>
    </source>
</evidence>
<feature type="domain" description="WWE" evidence="13">
    <location>
        <begin position="1"/>
        <end position="78"/>
    </location>
</feature>
<dbReference type="InterPro" id="IPR018123">
    <property type="entry name" value="WWE-dom_subgr"/>
</dbReference>
<protein>
    <recommendedName>
        <fullName evidence="11">E3 ubiquitin-protein ligase</fullName>
        <ecNumber evidence="11">2.3.2.27</ecNumber>
    </recommendedName>
</protein>
<dbReference type="SUPFAM" id="SSF117839">
    <property type="entry name" value="WWE domain"/>
    <property type="match status" value="2"/>
</dbReference>
<evidence type="ECO:0000256" key="3">
    <source>
        <dbReference type="ARBA" id="ARBA00009413"/>
    </source>
</evidence>
<dbReference type="GeneTree" id="ENSGT00940000157122"/>
<keyword evidence="4 11" id="KW-0808">Transferase</keyword>
<dbReference type="GO" id="GO:0008270">
    <property type="term" value="F:zinc ion binding"/>
    <property type="evidence" value="ECO:0007669"/>
    <property type="project" value="UniProtKB-KW"/>
</dbReference>
<sequence length="547" mass="59137">MLLAPAVVVWEWLNEHGRWRPYGPAVSHHIEAAIRNSDPRGGSVVLGQVDSRLSPYIIDLQSMHQFRQDTGTIRPVRRCFYEPGTAPAQGVQWEWESSTGAWTTYDMEASIAIHKAHSRQQAGLDLEPLGLAQLIDFSTMTQVNRQSGRCRRLRRRVDMAYPLVFGGGALLGVGVAGSNAGNAPFPNGPAAGPAPSCDCQQCVLVRSVKSGGVQTLGRRTKRLPAPPPQAPPRSATLVCVVLCCSIPMVPVKNIKPSSLIQPALAGITGTLMSAAGLPVCLTRPPEDHPLVPKNLLRPVPGFTSCCRKTSKKQTRKGRSPEEVVRRYVLKVKTPQDQDCPICMDPLAGPAGYVGPQTGSSARADTVVRLAECGHVQHLGCLLAHYDASCRDGSLQCAICKTVYGVRTGNQPAGKMQFHVIPPSLPGYPDCKTIRIVYNIPAGTQGPEDVNPGKPFTARGFPRHCYLPDTPKGRQVLGLLVVAWERRLVFTVGRSCTSGEEDTVVWNQVHHKTEFGSNLTGHGYPDPGHLDSMVDQLRALGVGPDDLL</sequence>
<dbReference type="GO" id="GO:0061630">
    <property type="term" value="F:ubiquitin protein ligase activity"/>
    <property type="evidence" value="ECO:0007669"/>
    <property type="project" value="UniProtKB-UniRule"/>
</dbReference>
<dbReference type="UniPathway" id="UPA00143"/>
<evidence type="ECO:0000259" key="12">
    <source>
        <dbReference type="PROSITE" id="PS50089"/>
    </source>
</evidence>
<dbReference type="PANTHER" id="PTHR12622">
    <property type="entry name" value="DELTEX-RELATED"/>
    <property type="match status" value="1"/>
</dbReference>
<keyword evidence="8 11" id="KW-0862">Zinc</keyword>
<dbReference type="Gene3D" id="3.30.720.50">
    <property type="match status" value="2"/>
</dbReference>
<dbReference type="AlphaFoldDB" id="A0A8C5FNM2"/>
<reference evidence="14" key="2">
    <citation type="submission" date="2025-09" db="UniProtKB">
        <authorList>
            <consortium name="Ensembl"/>
        </authorList>
    </citation>
    <scope>IDENTIFICATION</scope>
</reference>
<comment type="catalytic activity">
    <reaction evidence="1 11">
        <text>S-ubiquitinyl-[E2 ubiquitin-conjugating enzyme]-L-cysteine + [acceptor protein]-L-lysine = [E2 ubiquitin-conjugating enzyme]-L-cysteine + N(6)-ubiquitinyl-[acceptor protein]-L-lysine.</text>
        <dbReference type="EC" id="2.3.2.27"/>
    </reaction>
</comment>
<dbReference type="Proteomes" id="UP000694546">
    <property type="component" value="Chromosome 3"/>
</dbReference>
<comment type="pathway">
    <text evidence="2 11">Protein modification; protein ubiquitination.</text>
</comment>
<dbReference type="Pfam" id="PF02825">
    <property type="entry name" value="WWE"/>
    <property type="match status" value="2"/>
</dbReference>
<evidence type="ECO:0000256" key="5">
    <source>
        <dbReference type="ARBA" id="ARBA00022723"/>
    </source>
</evidence>
<dbReference type="InterPro" id="IPR037197">
    <property type="entry name" value="WWE_dom_sf"/>
</dbReference>
<evidence type="ECO:0000313" key="14">
    <source>
        <dbReference type="Ensembl" id="ENSGMOP00000049820.1"/>
    </source>
</evidence>
<dbReference type="Pfam" id="PF18102">
    <property type="entry name" value="DTC"/>
    <property type="match status" value="1"/>
</dbReference>
<dbReference type="GO" id="GO:0005737">
    <property type="term" value="C:cytoplasm"/>
    <property type="evidence" value="ECO:0007669"/>
    <property type="project" value="UniProtKB-SubCell"/>
</dbReference>
<keyword evidence="5 11" id="KW-0479">Metal-binding</keyword>
<dbReference type="InterPro" id="IPR039398">
    <property type="entry name" value="Deltex_fam"/>
</dbReference>
<evidence type="ECO:0000256" key="11">
    <source>
        <dbReference type="RuleBase" id="RU367105"/>
    </source>
</evidence>
<keyword evidence="15" id="KW-1185">Reference proteome</keyword>
<dbReference type="SMART" id="SM00184">
    <property type="entry name" value="RING"/>
    <property type="match status" value="1"/>
</dbReference>
<gene>
    <name evidence="14" type="primary">LOC115540675</name>
</gene>
<dbReference type="SUPFAM" id="SSF57850">
    <property type="entry name" value="RING/U-box"/>
    <property type="match status" value="1"/>
</dbReference>
<dbReference type="Ensembl" id="ENSGMOT00000051650.1">
    <property type="protein sequence ID" value="ENSGMOP00000049820.1"/>
    <property type="gene ID" value="ENSGMOG00000007168.2"/>
</dbReference>
<dbReference type="InterPro" id="IPR013083">
    <property type="entry name" value="Znf_RING/FYVE/PHD"/>
</dbReference>
<reference evidence="14" key="1">
    <citation type="submission" date="2025-08" db="UniProtKB">
        <authorList>
            <consortium name="Ensembl"/>
        </authorList>
    </citation>
    <scope>IDENTIFICATION</scope>
</reference>
<dbReference type="InterPro" id="IPR004170">
    <property type="entry name" value="WWE_dom"/>
</dbReference>
<organism evidence="14 15">
    <name type="scientific">Gadus morhua</name>
    <name type="common">Atlantic cod</name>
    <dbReference type="NCBI Taxonomy" id="8049"/>
    <lineage>
        <taxon>Eukaryota</taxon>
        <taxon>Metazoa</taxon>
        <taxon>Chordata</taxon>
        <taxon>Craniata</taxon>
        <taxon>Vertebrata</taxon>
        <taxon>Euteleostomi</taxon>
        <taxon>Actinopterygii</taxon>
        <taxon>Neopterygii</taxon>
        <taxon>Teleostei</taxon>
        <taxon>Neoteleostei</taxon>
        <taxon>Acanthomorphata</taxon>
        <taxon>Zeiogadaria</taxon>
        <taxon>Gadariae</taxon>
        <taxon>Gadiformes</taxon>
        <taxon>Gadoidei</taxon>
        <taxon>Gadidae</taxon>
        <taxon>Gadus</taxon>
    </lineage>
</organism>
<dbReference type="PROSITE" id="PS50089">
    <property type="entry name" value="ZF_RING_2"/>
    <property type="match status" value="1"/>
</dbReference>
<dbReference type="InterPro" id="IPR039399">
    <property type="entry name" value="Deltex_C_sf"/>
</dbReference>
<dbReference type="GO" id="GO:0016567">
    <property type="term" value="P:protein ubiquitination"/>
    <property type="evidence" value="ECO:0007669"/>
    <property type="project" value="UniProtKB-UniRule"/>
</dbReference>